<feature type="transmembrane region" description="Helical" evidence="5">
    <location>
        <begin position="88"/>
        <end position="111"/>
    </location>
</feature>
<evidence type="ECO:0000256" key="5">
    <source>
        <dbReference type="SAM" id="Phobius"/>
    </source>
</evidence>
<reference evidence="8" key="1">
    <citation type="journal article" date="2017" name="Proc. Natl. Acad. Sci. U.S.A.">
        <title>Simulation of Deepwater Horizon oil plume reveals substrate specialization within a complex community of hydrocarbon-degraders.</title>
        <authorList>
            <person name="Hu P."/>
            <person name="Dubinsky E.A."/>
            <person name="Probst A.J."/>
            <person name="Wang J."/>
            <person name="Sieber C.M.K."/>
            <person name="Tom L.M."/>
            <person name="Gardinali P."/>
            <person name="Banfield J.F."/>
            <person name="Atlas R.M."/>
            <person name="Andersen G.L."/>
        </authorList>
    </citation>
    <scope>NUCLEOTIDE SEQUENCE [LARGE SCALE GENOMIC DNA]</scope>
</reference>
<evidence type="ECO:0000256" key="1">
    <source>
        <dbReference type="ARBA" id="ARBA00004141"/>
    </source>
</evidence>
<comment type="subcellular location">
    <subcellularLocation>
        <location evidence="1">Membrane</location>
        <topology evidence="1">Multi-pass membrane protein</topology>
    </subcellularLocation>
</comment>
<proteinExistence type="predicted"/>
<evidence type="ECO:0000313" key="8">
    <source>
        <dbReference type="Proteomes" id="UP000196531"/>
    </source>
</evidence>
<dbReference type="AlphaFoldDB" id="A0A1Y5FCB8"/>
<feature type="transmembrane region" description="Helical" evidence="5">
    <location>
        <begin position="204"/>
        <end position="222"/>
    </location>
</feature>
<feature type="domain" description="ABC-2 type transporter transmembrane" evidence="6">
    <location>
        <begin position="7"/>
        <end position="162"/>
    </location>
</feature>
<sequence>MRSYILSTIIKRDLKETYRNPQTLIILGITIGINVFMSLLFGKALWVMTFSMSLVMVGFTITSFMITEEKDKLTLDALLVSPASYQEILFGKLFLTFSITLSVTFSLIFSLHHEEVSVLHTLLSVPLGALVICLFGVVVGLICQTQAMLSGIGTILMLALFLPELLASANVYLGYFARALPTHHVIQLASLGKEGFSPLILKHYGVLVLSLTATIFWVSSFIKTAISQESHKWKFDRRNKVTSFILLMTLVFSSVVFLPLKGQVLQTSGNSYSYQNTQYKLSIPFLPKKFELKEFSFQNKYVVKFHLIDRPADYIYISMQKNNKGISSKENYEERLLKVRKEDAINLNLSRSIGANEVVLDRFEYETQKGKYLYYIFSTKDFLYKIGIEASNVEGESYSYLREYLQKYIQQMTL</sequence>
<keyword evidence="4 5" id="KW-0472">Membrane</keyword>
<feature type="transmembrane region" description="Helical" evidence="5">
    <location>
        <begin position="155"/>
        <end position="175"/>
    </location>
</feature>
<feature type="transmembrane region" description="Helical" evidence="5">
    <location>
        <begin position="21"/>
        <end position="41"/>
    </location>
</feature>
<feature type="transmembrane region" description="Helical" evidence="5">
    <location>
        <begin position="123"/>
        <end position="143"/>
    </location>
</feature>
<keyword evidence="2 5" id="KW-0812">Transmembrane</keyword>
<dbReference type="GO" id="GO:0140359">
    <property type="term" value="F:ABC-type transporter activity"/>
    <property type="evidence" value="ECO:0007669"/>
    <property type="project" value="InterPro"/>
</dbReference>
<evidence type="ECO:0000259" key="6">
    <source>
        <dbReference type="Pfam" id="PF01061"/>
    </source>
</evidence>
<comment type="caution">
    <text evidence="7">The sequence shown here is derived from an EMBL/GenBank/DDBJ whole genome shotgun (WGS) entry which is preliminary data.</text>
</comment>
<dbReference type="GO" id="GO:0016020">
    <property type="term" value="C:membrane"/>
    <property type="evidence" value="ECO:0007669"/>
    <property type="project" value="UniProtKB-SubCell"/>
</dbReference>
<keyword evidence="3 5" id="KW-1133">Transmembrane helix</keyword>
<dbReference type="EMBL" id="MAAO01000006">
    <property type="protein sequence ID" value="OUR96599.1"/>
    <property type="molecule type" value="Genomic_DNA"/>
</dbReference>
<evidence type="ECO:0000256" key="2">
    <source>
        <dbReference type="ARBA" id="ARBA00022692"/>
    </source>
</evidence>
<dbReference type="Pfam" id="PF01061">
    <property type="entry name" value="ABC2_membrane"/>
    <property type="match status" value="1"/>
</dbReference>
<dbReference type="Proteomes" id="UP000196531">
    <property type="component" value="Unassembled WGS sequence"/>
</dbReference>
<evidence type="ECO:0000313" key="7">
    <source>
        <dbReference type="EMBL" id="OUR96599.1"/>
    </source>
</evidence>
<feature type="transmembrane region" description="Helical" evidence="5">
    <location>
        <begin position="47"/>
        <end position="67"/>
    </location>
</feature>
<evidence type="ECO:0000256" key="4">
    <source>
        <dbReference type="ARBA" id="ARBA00023136"/>
    </source>
</evidence>
<evidence type="ECO:0000256" key="3">
    <source>
        <dbReference type="ARBA" id="ARBA00022989"/>
    </source>
</evidence>
<accession>A0A1Y5FCB8</accession>
<gene>
    <name evidence="7" type="ORF">A9Q84_09645</name>
</gene>
<protein>
    <recommendedName>
        <fullName evidence="6">ABC-2 type transporter transmembrane domain-containing protein</fullName>
    </recommendedName>
</protein>
<feature type="transmembrane region" description="Helical" evidence="5">
    <location>
        <begin position="243"/>
        <end position="260"/>
    </location>
</feature>
<dbReference type="InterPro" id="IPR013525">
    <property type="entry name" value="ABC2_TM"/>
</dbReference>
<name>A0A1Y5FCB8_9BACT</name>
<organism evidence="7 8">
    <name type="scientific">Halobacteriovorax marinus</name>
    <dbReference type="NCBI Taxonomy" id="97084"/>
    <lineage>
        <taxon>Bacteria</taxon>
        <taxon>Pseudomonadati</taxon>
        <taxon>Bdellovibrionota</taxon>
        <taxon>Bacteriovoracia</taxon>
        <taxon>Bacteriovoracales</taxon>
        <taxon>Halobacteriovoraceae</taxon>
        <taxon>Halobacteriovorax</taxon>
    </lineage>
</organism>